<evidence type="ECO:0000313" key="2">
    <source>
        <dbReference type="Proteomes" id="UP000078287"/>
    </source>
</evidence>
<protein>
    <recommendedName>
        <fullName evidence="3">Galactose oxidase</fullName>
    </recommendedName>
</protein>
<proteinExistence type="predicted"/>
<reference evidence="1 2" key="1">
    <citation type="submission" date="2016-04" db="EMBL/GenBank/DDBJ databases">
        <title>Chloroflexus islandicus sp. nov., a thermophilic filamentous anoxygenic phototrophic bacterium from geyser Strokkur (Iceland).</title>
        <authorList>
            <person name="Gaisin V.A."/>
            <person name="Kalashnikov A.M."/>
            <person name="Sukhacheva M.V."/>
            <person name="Grouzdev D.S."/>
            <person name="Ivanov T.M."/>
            <person name="Kuznetsov B."/>
            <person name="Gorlenko V.M."/>
        </authorList>
    </citation>
    <scope>NUCLEOTIDE SEQUENCE [LARGE SCALE GENOMIC DNA]</scope>
    <source>
        <strain evidence="2">isl-2</strain>
    </source>
</reference>
<dbReference type="Proteomes" id="UP000078287">
    <property type="component" value="Unassembled WGS sequence"/>
</dbReference>
<dbReference type="InterPro" id="IPR011043">
    <property type="entry name" value="Gal_Oxase/kelch_b-propeller"/>
</dbReference>
<comment type="caution">
    <text evidence="1">The sequence shown here is derived from an EMBL/GenBank/DDBJ whole genome shotgun (WGS) entry which is preliminary data.</text>
</comment>
<accession>A0A178MF01</accession>
<dbReference type="OrthoDB" id="166558at2"/>
<sequence length="91" mass="9348">MGGWFTDAGGIAEADRVAVWDPATQRWGALGSNGSGNGALDSTVSALAVLPDGNLYVGGSFINAGNNPLANYVASYQTVNAFRVFVPAITR</sequence>
<name>A0A178MF01_9CHLR</name>
<dbReference type="AlphaFoldDB" id="A0A178MF01"/>
<evidence type="ECO:0008006" key="3">
    <source>
        <dbReference type="Google" id="ProtNLM"/>
    </source>
</evidence>
<keyword evidence="2" id="KW-1185">Reference proteome</keyword>
<gene>
    <name evidence="1" type="ORF">A6A03_01005</name>
</gene>
<organism evidence="1 2">
    <name type="scientific">Chloroflexus islandicus</name>
    <dbReference type="NCBI Taxonomy" id="1707952"/>
    <lineage>
        <taxon>Bacteria</taxon>
        <taxon>Bacillati</taxon>
        <taxon>Chloroflexota</taxon>
        <taxon>Chloroflexia</taxon>
        <taxon>Chloroflexales</taxon>
        <taxon>Chloroflexineae</taxon>
        <taxon>Chloroflexaceae</taxon>
        <taxon>Chloroflexus</taxon>
    </lineage>
</organism>
<evidence type="ECO:0000313" key="1">
    <source>
        <dbReference type="EMBL" id="OAN47350.1"/>
    </source>
</evidence>
<dbReference type="SUPFAM" id="SSF50965">
    <property type="entry name" value="Galactose oxidase, central domain"/>
    <property type="match status" value="1"/>
</dbReference>
<dbReference type="RefSeq" id="WP_066784469.1">
    <property type="nucleotide sequence ID" value="NZ_LWQS01000038.1"/>
</dbReference>
<dbReference type="EMBL" id="LWQS01000038">
    <property type="protein sequence ID" value="OAN47350.1"/>
    <property type="molecule type" value="Genomic_DNA"/>
</dbReference>